<organism evidence="6 7">
    <name type="scientific">Pseudozyma hubeiensis (strain SY62)</name>
    <name type="common">Yeast</name>
    <dbReference type="NCBI Taxonomy" id="1305764"/>
    <lineage>
        <taxon>Eukaryota</taxon>
        <taxon>Fungi</taxon>
        <taxon>Dikarya</taxon>
        <taxon>Basidiomycota</taxon>
        <taxon>Ustilaginomycotina</taxon>
        <taxon>Ustilaginomycetes</taxon>
        <taxon>Ustilaginales</taxon>
        <taxon>Ustilaginaceae</taxon>
        <taxon>Pseudozyma</taxon>
    </lineage>
</organism>
<feature type="region of interest" description="Disordered" evidence="4">
    <location>
        <begin position="155"/>
        <end position="200"/>
    </location>
</feature>
<dbReference type="InterPro" id="IPR020119">
    <property type="entry name" value="PsdUridine_synth_TruD_CS"/>
</dbReference>
<accession>R9PED0</accession>
<dbReference type="GO" id="GO:0008033">
    <property type="term" value="P:tRNA processing"/>
    <property type="evidence" value="ECO:0007669"/>
    <property type="project" value="UniProtKB-KW"/>
</dbReference>
<dbReference type="RefSeq" id="XP_012193306.1">
    <property type="nucleotide sequence ID" value="XM_012337916.1"/>
</dbReference>
<keyword evidence="3" id="KW-0413">Isomerase</keyword>
<feature type="region of interest" description="Disordered" evidence="4">
    <location>
        <begin position="280"/>
        <end position="305"/>
    </location>
</feature>
<dbReference type="PROSITE" id="PS01268">
    <property type="entry name" value="UPF0024"/>
    <property type="match status" value="1"/>
</dbReference>
<dbReference type="InterPro" id="IPR020103">
    <property type="entry name" value="PsdUridine_synth_cat_dom_sf"/>
</dbReference>
<evidence type="ECO:0000256" key="1">
    <source>
        <dbReference type="ARBA" id="ARBA00007953"/>
    </source>
</evidence>
<dbReference type="Pfam" id="PF01142">
    <property type="entry name" value="TruD"/>
    <property type="match status" value="2"/>
</dbReference>
<feature type="region of interest" description="Disordered" evidence="4">
    <location>
        <begin position="665"/>
        <end position="697"/>
    </location>
</feature>
<evidence type="ECO:0000256" key="4">
    <source>
        <dbReference type="SAM" id="MobiDB-lite"/>
    </source>
</evidence>
<dbReference type="InterPro" id="IPR011760">
    <property type="entry name" value="PsdUridine_synth_TruD_insert"/>
</dbReference>
<dbReference type="PROSITE" id="PS50984">
    <property type="entry name" value="TRUD"/>
    <property type="match status" value="1"/>
</dbReference>
<dbReference type="Gene3D" id="3.30.2350.20">
    <property type="entry name" value="TruD, catalytic domain"/>
    <property type="match status" value="2"/>
</dbReference>
<dbReference type="PIRSF" id="PIRSF037016">
    <property type="entry name" value="Pseudouridin_synth_euk_prd"/>
    <property type="match status" value="1"/>
</dbReference>
<dbReference type="InterPro" id="IPR001656">
    <property type="entry name" value="PsdUridine_synth_TruD"/>
</dbReference>
<feature type="compositionally biased region" description="Polar residues" evidence="4">
    <location>
        <begin position="67"/>
        <end position="85"/>
    </location>
</feature>
<dbReference type="PANTHER" id="PTHR13326">
    <property type="entry name" value="TRNA PSEUDOURIDINE SYNTHASE D"/>
    <property type="match status" value="1"/>
</dbReference>
<protein>
    <submittedName>
        <fullName evidence="6">Pseudouridine synthase</fullName>
    </submittedName>
</protein>
<dbReference type="STRING" id="1305764.R9PED0"/>
<feature type="compositionally biased region" description="Low complexity" evidence="4">
    <location>
        <begin position="295"/>
        <end position="305"/>
    </location>
</feature>
<dbReference type="GO" id="GO:0001522">
    <property type="term" value="P:pseudouridine synthesis"/>
    <property type="evidence" value="ECO:0007669"/>
    <property type="project" value="InterPro"/>
</dbReference>
<feature type="compositionally biased region" description="Basic and acidic residues" evidence="4">
    <location>
        <begin position="169"/>
        <end position="186"/>
    </location>
</feature>
<dbReference type="GO" id="GO:0005634">
    <property type="term" value="C:nucleus"/>
    <property type="evidence" value="ECO:0007669"/>
    <property type="project" value="TreeGrafter"/>
</dbReference>
<dbReference type="AlphaFoldDB" id="R9PED0"/>
<feature type="region of interest" description="Disordered" evidence="4">
    <location>
        <begin position="65"/>
        <end position="109"/>
    </location>
</feature>
<dbReference type="GO" id="GO:0003723">
    <property type="term" value="F:RNA binding"/>
    <property type="evidence" value="ECO:0007669"/>
    <property type="project" value="InterPro"/>
</dbReference>
<evidence type="ECO:0000256" key="3">
    <source>
        <dbReference type="ARBA" id="ARBA00023235"/>
    </source>
</evidence>
<evidence type="ECO:0000313" key="6">
    <source>
        <dbReference type="EMBL" id="GAC99719.1"/>
    </source>
</evidence>
<gene>
    <name evidence="6" type="ORF">PHSY_007322</name>
</gene>
<sequence length="876" mass="96195">MMAASGTVKANHVSPSSVPFGFFGLRDLWEKVADFSCQKILRKVASLPRLTSLSMSVSSFLGEPVRTSMSEGNPTMDSNALSSPTAKRVKLDRGSPDAVPPRQDAETRMTETRAGITGYMDPDLPGFQGIIKQRFTDFMVNEIDPSGNVCRLTSLDPPPGQLLSQLRPDASKSTDEEEAAEKHATEEAQAQAPTDDTAWPSEAEEKLKDFFSAESIDGIKEMWSQGKQGTSMATGANATIVSAASIVTRPLEDKEQRTKVHKLIRELFGGKLATDSCQIRPRGARAAEEDEDARANGAGSSSNGSAASTLIAVRWANRSDRRAGEGLSEEATNSPPYIHFLLHKTNRDHQEAMGMLAESMRLGGGGGRGRGRGRGGFAGRAGGRPPTKDLAVAGTKDKRAVTVQRVSLKRNRKTLEDIYRLVNGINADVSASKGKGKGRGRTVLDATTARADRGIRIGHLQYAQQPLKLGQLKGNEFTITLRNVRPSSPNPVDESFPASIRSSMDVLRDRGFINYFGMQRFGTGAIPTHHIGILILRNDFKSAIDLLFQPRAPSGPDADDGDSFDLLKAKQLYKDGELDKAYYAIPKNCVAEKHILDKMRGSRWTKGDWTGAFGNVPRTLRLMYVHAYQSYVWNRLVSERIAKFGSSEAVEGDIVFADRTNEDEWQTDGVADETDADGAENDGDDDDDDDLRNNSKTKSLSTWQRPIKILSQSDIRSHQHSIYDVIIPLPGSSIDLPSGWMSDLYTTILANDSLTHTQLTSSKISDYQLKGSYRSMLVKPRNFSYTITTYTDPDIPLTQTDEERCLNPTLPSSTPTQQDPTTSSKFTALTLNFQLPSSSYATMLMREALKSDTSSFKHRQMTQKSEDQHFKGSNHA</sequence>
<dbReference type="InterPro" id="IPR042214">
    <property type="entry name" value="TruD_catalytic"/>
</dbReference>
<feature type="compositionally biased region" description="Acidic residues" evidence="4">
    <location>
        <begin position="665"/>
        <end position="690"/>
    </location>
</feature>
<evidence type="ECO:0000259" key="5">
    <source>
        <dbReference type="PROSITE" id="PS50984"/>
    </source>
</evidence>
<feature type="domain" description="TRUD" evidence="5">
    <location>
        <begin position="511"/>
        <end position="779"/>
    </location>
</feature>
<feature type="region of interest" description="Disordered" evidence="4">
    <location>
        <begin position="851"/>
        <end position="876"/>
    </location>
</feature>
<dbReference type="SUPFAM" id="SSF55120">
    <property type="entry name" value="Pseudouridine synthase"/>
    <property type="match status" value="1"/>
</dbReference>
<evidence type="ECO:0000313" key="7">
    <source>
        <dbReference type="Proteomes" id="UP000014071"/>
    </source>
</evidence>
<comment type="similarity">
    <text evidence="1">Belongs to the pseudouridine synthase TruD family.</text>
</comment>
<dbReference type="CDD" id="cd02576">
    <property type="entry name" value="PseudoU_synth_ScPUS7"/>
    <property type="match status" value="1"/>
</dbReference>
<keyword evidence="7" id="KW-1185">Reference proteome</keyword>
<proteinExistence type="inferred from homology"/>
<evidence type="ECO:0000256" key="2">
    <source>
        <dbReference type="ARBA" id="ARBA00022694"/>
    </source>
</evidence>
<name>R9PED0_PSEHS</name>
<dbReference type="GO" id="GO:0009982">
    <property type="term" value="F:pseudouridine synthase activity"/>
    <property type="evidence" value="ECO:0007669"/>
    <property type="project" value="InterPro"/>
</dbReference>
<dbReference type="EMBL" id="DF238832">
    <property type="protein sequence ID" value="GAC99719.1"/>
    <property type="molecule type" value="Genomic_DNA"/>
</dbReference>
<feature type="region of interest" description="Disordered" evidence="4">
    <location>
        <begin position="376"/>
        <end position="396"/>
    </location>
</feature>
<dbReference type="GeneID" id="24112585"/>
<dbReference type="OrthoDB" id="447290at2759"/>
<dbReference type="eggNOG" id="KOG2339">
    <property type="taxonomic scope" value="Eukaryota"/>
</dbReference>
<dbReference type="HOGENOM" id="CLU_005281_0_2_1"/>
<dbReference type="PANTHER" id="PTHR13326:SF21">
    <property type="entry name" value="PSEUDOURIDYLATE SYNTHASE PUS7L"/>
    <property type="match status" value="1"/>
</dbReference>
<reference evidence="7" key="1">
    <citation type="journal article" date="2013" name="Genome Announc.">
        <title>Draft genome sequence of the basidiomycetous yeast-like fungus Pseudozyma hubeiensis SY62, which produces an abundant amount of the biosurfactant mannosylerythritol lipids.</title>
        <authorList>
            <person name="Konishi M."/>
            <person name="Hatada Y."/>
            <person name="Horiuchi J."/>
        </authorList>
    </citation>
    <scope>NUCLEOTIDE SEQUENCE [LARGE SCALE GENOMIC DNA]</scope>
    <source>
        <strain evidence="7">SY62</strain>
    </source>
</reference>
<dbReference type="Proteomes" id="UP000014071">
    <property type="component" value="Unassembled WGS sequence"/>
</dbReference>
<keyword evidence="2" id="KW-0819">tRNA processing</keyword>